<feature type="region of interest" description="Disordered" evidence="1">
    <location>
        <begin position="1"/>
        <end position="113"/>
    </location>
</feature>
<protein>
    <submittedName>
        <fullName evidence="2">Uncharacterized protein</fullName>
    </submittedName>
</protein>
<name>S3DFY7_GLAL2</name>
<dbReference type="RefSeq" id="XP_008082317.1">
    <property type="nucleotide sequence ID" value="XM_008084126.1"/>
</dbReference>
<accession>S3DFY7</accession>
<evidence type="ECO:0000313" key="3">
    <source>
        <dbReference type="Proteomes" id="UP000016922"/>
    </source>
</evidence>
<feature type="compositionally biased region" description="Polar residues" evidence="1">
    <location>
        <begin position="30"/>
        <end position="46"/>
    </location>
</feature>
<feature type="compositionally biased region" description="Basic and acidic residues" evidence="1">
    <location>
        <begin position="49"/>
        <end position="64"/>
    </location>
</feature>
<dbReference type="EMBL" id="KE145363">
    <property type="protein sequence ID" value="EPE30906.1"/>
    <property type="molecule type" value="Genomic_DNA"/>
</dbReference>
<gene>
    <name evidence="2" type="ORF">GLAREA_03873</name>
</gene>
<feature type="compositionally biased region" description="Polar residues" evidence="1">
    <location>
        <begin position="67"/>
        <end position="105"/>
    </location>
</feature>
<evidence type="ECO:0000313" key="2">
    <source>
        <dbReference type="EMBL" id="EPE30906.1"/>
    </source>
</evidence>
<dbReference type="HOGENOM" id="CLU_1214867_0_0_1"/>
<proteinExistence type="predicted"/>
<dbReference type="AlphaFoldDB" id="S3DFY7"/>
<reference evidence="2 3" key="1">
    <citation type="journal article" date="2013" name="BMC Genomics">
        <title>Genomics-driven discovery of the pneumocandin biosynthetic gene cluster in the fungus Glarea lozoyensis.</title>
        <authorList>
            <person name="Chen L."/>
            <person name="Yue Q."/>
            <person name="Zhang X."/>
            <person name="Xiang M."/>
            <person name="Wang C."/>
            <person name="Li S."/>
            <person name="Che Y."/>
            <person name="Ortiz-Lopez F.J."/>
            <person name="Bills G.F."/>
            <person name="Liu X."/>
            <person name="An Z."/>
        </authorList>
    </citation>
    <scope>NUCLEOTIDE SEQUENCE [LARGE SCALE GENOMIC DNA]</scope>
    <source>
        <strain evidence="3">ATCC 20868 / MF5171</strain>
    </source>
</reference>
<sequence length="228" mass="25807">MRHFKDRCSTPQLPMEFQTSRTRFPFKTPKTATNESSQPTMHSHTLSKSTDRTDDTKTSTRTDDTEPSSIMDNSPSTRNFPENNAPTTTFEGKGKSTSNVQTYQKPSPPYKTARRNIFPKSEAADQLVEKTEAIISRAEGVMRQSEYAVNHAEETVVQAQSIVKAAEGILRQAENTVVAAERNVRMQQMPTKRFEWEVGARKAHEVDLFRLDPGGEYSCKLNVMRSRD</sequence>
<keyword evidence="3" id="KW-1185">Reference proteome</keyword>
<dbReference type="GeneID" id="19462928"/>
<feature type="compositionally biased region" description="Polar residues" evidence="1">
    <location>
        <begin position="9"/>
        <end position="22"/>
    </location>
</feature>
<dbReference type="Proteomes" id="UP000016922">
    <property type="component" value="Unassembled WGS sequence"/>
</dbReference>
<evidence type="ECO:0000256" key="1">
    <source>
        <dbReference type="SAM" id="MobiDB-lite"/>
    </source>
</evidence>
<organism evidence="2 3">
    <name type="scientific">Glarea lozoyensis (strain ATCC 20868 / MF5171)</name>
    <dbReference type="NCBI Taxonomy" id="1116229"/>
    <lineage>
        <taxon>Eukaryota</taxon>
        <taxon>Fungi</taxon>
        <taxon>Dikarya</taxon>
        <taxon>Ascomycota</taxon>
        <taxon>Pezizomycotina</taxon>
        <taxon>Leotiomycetes</taxon>
        <taxon>Helotiales</taxon>
        <taxon>Helotiaceae</taxon>
        <taxon>Glarea</taxon>
    </lineage>
</organism>
<dbReference type="KEGG" id="glz:GLAREA_03873"/>